<accession>A0A1M4WVI1</accession>
<feature type="region of interest" description="Disordered" evidence="1">
    <location>
        <begin position="1"/>
        <end position="21"/>
    </location>
</feature>
<feature type="transmembrane region" description="Helical" evidence="2">
    <location>
        <begin position="69"/>
        <end position="87"/>
    </location>
</feature>
<evidence type="ECO:0000256" key="1">
    <source>
        <dbReference type="SAM" id="MobiDB-lite"/>
    </source>
</evidence>
<proteinExistence type="predicted"/>
<evidence type="ECO:0000313" key="4">
    <source>
        <dbReference type="Proteomes" id="UP000184485"/>
    </source>
</evidence>
<sequence>MSDGPDDAKGMPRPSGAQWPPLNPFKTGIRCRCPRCGEGRLFNGFLTLKPACEVCGLDYSFADPADGPAFFVICFGCIPSVILGLWIETAFSAPYWVHLFTTLPFTLATCIPPLRPLKGWLINSQYYYKAEEGRIATPHEDDDPLN</sequence>
<keyword evidence="4" id="KW-1185">Reference proteome</keyword>
<dbReference type="RefSeq" id="WP_244540140.1">
    <property type="nucleotide sequence ID" value="NZ_FQUP01000001.1"/>
</dbReference>
<keyword evidence="2" id="KW-0472">Membrane</keyword>
<keyword evidence="2" id="KW-0812">Transmembrane</keyword>
<keyword evidence="2" id="KW-1133">Transmembrane helix</keyword>
<evidence type="ECO:0000256" key="2">
    <source>
        <dbReference type="SAM" id="Phobius"/>
    </source>
</evidence>
<dbReference type="Proteomes" id="UP000184485">
    <property type="component" value="Unassembled WGS sequence"/>
</dbReference>
<organism evidence="3 4">
    <name type="scientific">Kaistia soli DSM 19436</name>
    <dbReference type="NCBI Taxonomy" id="1122133"/>
    <lineage>
        <taxon>Bacteria</taxon>
        <taxon>Pseudomonadati</taxon>
        <taxon>Pseudomonadota</taxon>
        <taxon>Alphaproteobacteria</taxon>
        <taxon>Hyphomicrobiales</taxon>
        <taxon>Kaistiaceae</taxon>
        <taxon>Kaistia</taxon>
    </lineage>
</organism>
<dbReference type="Pfam" id="PF06170">
    <property type="entry name" value="DUF983"/>
    <property type="match status" value="1"/>
</dbReference>
<feature type="compositionally biased region" description="Basic and acidic residues" evidence="1">
    <location>
        <begin position="1"/>
        <end position="10"/>
    </location>
</feature>
<feature type="transmembrane region" description="Helical" evidence="2">
    <location>
        <begin position="93"/>
        <end position="114"/>
    </location>
</feature>
<name>A0A1M4WVI1_9HYPH</name>
<dbReference type="EMBL" id="FQUP01000001">
    <property type="protein sequence ID" value="SHE85220.1"/>
    <property type="molecule type" value="Genomic_DNA"/>
</dbReference>
<gene>
    <name evidence="3" type="ORF">SAMN02745157_1081</name>
</gene>
<evidence type="ECO:0000313" key="3">
    <source>
        <dbReference type="EMBL" id="SHE85220.1"/>
    </source>
</evidence>
<protein>
    <submittedName>
        <fullName evidence="3">Uncharacterized conserved protein, DUF983 family</fullName>
    </submittedName>
</protein>
<dbReference type="InterPro" id="IPR009325">
    <property type="entry name" value="DUF983"/>
</dbReference>
<reference evidence="3 4" key="1">
    <citation type="submission" date="2016-11" db="EMBL/GenBank/DDBJ databases">
        <authorList>
            <person name="Jaros S."/>
            <person name="Januszkiewicz K."/>
            <person name="Wedrychowicz H."/>
        </authorList>
    </citation>
    <scope>NUCLEOTIDE SEQUENCE [LARGE SCALE GENOMIC DNA]</scope>
    <source>
        <strain evidence="3 4">DSM 19436</strain>
    </source>
</reference>
<dbReference type="AlphaFoldDB" id="A0A1M4WVI1"/>
<dbReference type="STRING" id="1122133.SAMN02745157_1081"/>